<evidence type="ECO:0000256" key="8">
    <source>
        <dbReference type="ARBA" id="ARBA00026068"/>
    </source>
</evidence>
<dbReference type="RefSeq" id="WP_284390037.1">
    <property type="nucleotide sequence ID" value="NZ_BSNK01000002.1"/>
</dbReference>
<accession>A0ABQ5VAF0</accession>
<dbReference type="Proteomes" id="UP001161391">
    <property type="component" value="Unassembled WGS sequence"/>
</dbReference>
<keyword evidence="4 11" id="KW-0132">Cell division</keyword>
<feature type="coiled-coil region" evidence="10">
    <location>
        <begin position="78"/>
        <end position="120"/>
    </location>
</feature>
<keyword evidence="3" id="KW-0963">Cytoplasm</keyword>
<evidence type="ECO:0000256" key="6">
    <source>
        <dbReference type="ARBA" id="ARBA00023306"/>
    </source>
</evidence>
<dbReference type="InterPro" id="IPR042233">
    <property type="entry name" value="Cell_div_ZapA_N"/>
</dbReference>
<evidence type="ECO:0000256" key="7">
    <source>
        <dbReference type="ARBA" id="ARBA00024910"/>
    </source>
</evidence>
<comment type="function">
    <text evidence="7">Activator of cell division through the inhibition of FtsZ GTPase activity, therefore promoting FtsZ assembly into bundles of protofilaments necessary for the formation of the division Z ring. It is recruited early at mid-cell but it is not essential for cell division.</text>
</comment>
<proteinExistence type="predicted"/>
<dbReference type="Pfam" id="PF05164">
    <property type="entry name" value="ZapA"/>
    <property type="match status" value="1"/>
</dbReference>
<dbReference type="InterPro" id="IPR007838">
    <property type="entry name" value="Cell_div_ZapA-like"/>
</dbReference>
<evidence type="ECO:0000256" key="1">
    <source>
        <dbReference type="ARBA" id="ARBA00004496"/>
    </source>
</evidence>
<sequence length="123" mass="13664">MGKVSLNINGRAYGLGCETGEEERLMRLGQKLDERVAQMANQFGQIGDLRLLVMAGITLLDEMEDPVSSVEAQVKKRLNTLETETEAATEARERTEVEAVESLMSAAQRIERLAERLSEADPR</sequence>
<dbReference type="Gene3D" id="3.30.160.880">
    <property type="entry name" value="Cell division protein ZapA protomer, N-terminal domain"/>
    <property type="match status" value="1"/>
</dbReference>
<reference evidence="11" key="1">
    <citation type="journal article" date="2014" name="Int. J. Syst. Evol. Microbiol.">
        <title>Complete genome of a new Firmicutes species belonging to the dominant human colonic microbiota ('Ruminococcus bicirculans') reveals two chromosomes and a selective capacity to utilize plant glucans.</title>
        <authorList>
            <consortium name="NISC Comparative Sequencing Program"/>
            <person name="Wegmann U."/>
            <person name="Louis P."/>
            <person name="Goesmann A."/>
            <person name="Henrissat B."/>
            <person name="Duncan S.H."/>
            <person name="Flint H.J."/>
        </authorList>
    </citation>
    <scope>NUCLEOTIDE SEQUENCE</scope>
    <source>
        <strain evidence="11">NBRC 108219</strain>
    </source>
</reference>
<name>A0ABQ5VAF0_9PROT</name>
<evidence type="ECO:0000256" key="3">
    <source>
        <dbReference type="ARBA" id="ARBA00022490"/>
    </source>
</evidence>
<dbReference type="EMBL" id="BSNK01000002">
    <property type="protein sequence ID" value="GLQ24025.1"/>
    <property type="molecule type" value="Genomic_DNA"/>
</dbReference>
<organism evidence="11 12">
    <name type="scientific">Algimonas ampicilliniresistens</name>
    <dbReference type="NCBI Taxonomy" id="1298735"/>
    <lineage>
        <taxon>Bacteria</taxon>
        <taxon>Pseudomonadati</taxon>
        <taxon>Pseudomonadota</taxon>
        <taxon>Alphaproteobacteria</taxon>
        <taxon>Maricaulales</taxon>
        <taxon>Robiginitomaculaceae</taxon>
        <taxon>Algimonas</taxon>
    </lineage>
</organism>
<dbReference type="PANTHER" id="PTHR34981">
    <property type="entry name" value="CELL DIVISION PROTEIN ZAPA"/>
    <property type="match status" value="1"/>
</dbReference>
<keyword evidence="12" id="KW-1185">Reference proteome</keyword>
<evidence type="ECO:0000256" key="9">
    <source>
        <dbReference type="ARBA" id="ARBA00033158"/>
    </source>
</evidence>
<dbReference type="GO" id="GO:0051301">
    <property type="term" value="P:cell division"/>
    <property type="evidence" value="ECO:0007669"/>
    <property type="project" value="UniProtKB-KW"/>
</dbReference>
<evidence type="ECO:0000313" key="12">
    <source>
        <dbReference type="Proteomes" id="UP001161391"/>
    </source>
</evidence>
<keyword evidence="6" id="KW-0131">Cell cycle</keyword>
<comment type="caution">
    <text evidence="11">The sequence shown here is derived from an EMBL/GenBank/DDBJ whole genome shotgun (WGS) entry which is preliminary data.</text>
</comment>
<comment type="subunit">
    <text evidence="8">Homodimer. Interacts with FtsZ.</text>
</comment>
<reference evidence="11" key="2">
    <citation type="submission" date="2023-01" db="EMBL/GenBank/DDBJ databases">
        <title>Draft genome sequence of Algimonas ampicilliniresistens strain NBRC 108219.</title>
        <authorList>
            <person name="Sun Q."/>
            <person name="Mori K."/>
        </authorList>
    </citation>
    <scope>NUCLEOTIDE SEQUENCE</scope>
    <source>
        <strain evidence="11">NBRC 108219</strain>
    </source>
</reference>
<evidence type="ECO:0000256" key="10">
    <source>
        <dbReference type="SAM" id="Coils"/>
    </source>
</evidence>
<gene>
    <name evidence="11" type="ORF">GCM10007853_18990</name>
</gene>
<evidence type="ECO:0000256" key="2">
    <source>
        <dbReference type="ARBA" id="ARBA00015195"/>
    </source>
</evidence>
<evidence type="ECO:0000256" key="4">
    <source>
        <dbReference type="ARBA" id="ARBA00022618"/>
    </source>
</evidence>
<dbReference type="PANTHER" id="PTHR34981:SF1">
    <property type="entry name" value="CELL DIVISION PROTEIN ZAPA"/>
    <property type="match status" value="1"/>
</dbReference>
<evidence type="ECO:0000313" key="11">
    <source>
        <dbReference type="EMBL" id="GLQ24025.1"/>
    </source>
</evidence>
<keyword evidence="5" id="KW-0717">Septation</keyword>
<comment type="subcellular location">
    <subcellularLocation>
        <location evidence="1">Cytoplasm</location>
    </subcellularLocation>
</comment>
<keyword evidence="10" id="KW-0175">Coiled coil</keyword>
<dbReference type="SUPFAM" id="SSF102829">
    <property type="entry name" value="Cell division protein ZapA-like"/>
    <property type="match status" value="1"/>
</dbReference>
<dbReference type="InterPro" id="IPR036192">
    <property type="entry name" value="Cell_div_ZapA-like_sf"/>
</dbReference>
<protein>
    <recommendedName>
        <fullName evidence="2">Cell division protein ZapA</fullName>
    </recommendedName>
    <alternativeName>
        <fullName evidence="9">Z ring-associated protein ZapA</fullName>
    </alternativeName>
</protein>
<evidence type="ECO:0000256" key="5">
    <source>
        <dbReference type="ARBA" id="ARBA00023210"/>
    </source>
</evidence>